<gene>
    <name evidence="1" type="ORF">SAMN04488096_101119</name>
</gene>
<dbReference type="AlphaFoldDB" id="A0A1M6A7C3"/>
<proteinExistence type="predicted"/>
<evidence type="ECO:0008006" key="3">
    <source>
        <dbReference type="Google" id="ProtNLM"/>
    </source>
</evidence>
<name>A0A1M6A7C3_9FLAO</name>
<dbReference type="Gene3D" id="3.40.30.10">
    <property type="entry name" value="Glutaredoxin"/>
    <property type="match status" value="1"/>
</dbReference>
<organism evidence="1 2">
    <name type="scientific">Mesonia phycicola</name>
    <dbReference type="NCBI Taxonomy" id="579105"/>
    <lineage>
        <taxon>Bacteria</taxon>
        <taxon>Pseudomonadati</taxon>
        <taxon>Bacteroidota</taxon>
        <taxon>Flavobacteriia</taxon>
        <taxon>Flavobacteriales</taxon>
        <taxon>Flavobacteriaceae</taxon>
        <taxon>Mesonia</taxon>
    </lineage>
</organism>
<evidence type="ECO:0000313" key="1">
    <source>
        <dbReference type="EMBL" id="SHI32375.1"/>
    </source>
</evidence>
<sequence>MRHLLFLSISFLLFSCNSNNKENTPSSTHIGGEIVNSNEAYLTLEKDGYFIDSIPIEKNGKFSYNLKDSNFTPGLYTFRHSPEGQVFYIEKGDSLLFRLNTKDFDESLMYTGDKAEENNFLMEMYLLNEKDNELIYSYYKISPEKFAEKTDSIKNLRMKQLTNLEKENEFSPEFISLAKKSIEYEYYDLRERYAYLINKYFNEFRNKIPQEFFSYRNEANFNDKKLQSYYIYQRFLDNYLKNKAIERCVSLPNSTDCFNTNSVKNLKSRLIISDSIFKIEYLRNRFITRFAKKQINTAKNNQQIDSTLKLVKSFKFPDDNYNELVNLGRLQKNYFVGSDVSQSKLTKPNSEKIILKNILSKPTITFTWSIYKAAHPKQHQRINELRNRYPEIDFLGVNIDEEESFTLWLKILDNFDYNKDYEVKIRDRGKNIEFYKNFSNKILLINKNGIIEKSNLNIFDPNFENQLLEYLNQI</sequence>
<dbReference type="PROSITE" id="PS51257">
    <property type="entry name" value="PROKAR_LIPOPROTEIN"/>
    <property type="match status" value="1"/>
</dbReference>
<dbReference type="RefSeq" id="WP_073147173.1">
    <property type="nucleotide sequence ID" value="NZ_FQYY01000001.1"/>
</dbReference>
<reference evidence="1 2" key="1">
    <citation type="submission" date="2016-11" db="EMBL/GenBank/DDBJ databases">
        <authorList>
            <person name="Jaros S."/>
            <person name="Januszkiewicz K."/>
            <person name="Wedrychowicz H."/>
        </authorList>
    </citation>
    <scope>NUCLEOTIDE SEQUENCE [LARGE SCALE GENOMIC DNA]</scope>
    <source>
        <strain evidence="1 2">DSM 21425</strain>
    </source>
</reference>
<protein>
    <recommendedName>
        <fullName evidence="3">Thioredoxin domain-containing protein</fullName>
    </recommendedName>
</protein>
<dbReference type="EMBL" id="FQYY01000001">
    <property type="protein sequence ID" value="SHI32375.1"/>
    <property type="molecule type" value="Genomic_DNA"/>
</dbReference>
<evidence type="ECO:0000313" key="2">
    <source>
        <dbReference type="Proteomes" id="UP000184225"/>
    </source>
</evidence>
<keyword evidence="2" id="KW-1185">Reference proteome</keyword>
<dbReference type="STRING" id="579105.SAMN04488096_101119"/>
<accession>A0A1M6A7C3</accession>
<dbReference type="OrthoDB" id="1146847at2"/>
<dbReference type="Proteomes" id="UP000184225">
    <property type="component" value="Unassembled WGS sequence"/>
</dbReference>